<gene>
    <name evidence="1" type="ORF">B9Q04_20165</name>
</gene>
<dbReference type="EMBL" id="NEXF01000761">
    <property type="protein sequence ID" value="PSO03090.1"/>
    <property type="molecule type" value="Genomic_DNA"/>
</dbReference>
<evidence type="ECO:0000313" key="2">
    <source>
        <dbReference type="Proteomes" id="UP000242015"/>
    </source>
</evidence>
<sequence length="117" mass="13460">MTVYWVVNYDLRAGSGNKYLEWLKSEEAKRIFRQIEEETGARYVGTYIQEAGGVPFDFETWWELPNHAALDKFNRTSSKALDEHMQKIYPLVDVEAGKIRLLQPVGELKGYGSTANQ</sequence>
<organism evidence="1 2">
    <name type="scientific">Candidatus Marsarchaeota G2 archaeon BE_D</name>
    <dbReference type="NCBI Taxonomy" id="1978158"/>
    <lineage>
        <taxon>Archaea</taxon>
        <taxon>Candidatus Marsarchaeota</taxon>
        <taxon>Candidatus Marsarchaeota group 2</taxon>
    </lineage>
</organism>
<dbReference type="AlphaFoldDB" id="A0A2R6BWU4"/>
<evidence type="ECO:0000313" key="1">
    <source>
        <dbReference type="EMBL" id="PSO03090.1"/>
    </source>
</evidence>
<proteinExistence type="predicted"/>
<protein>
    <recommendedName>
        <fullName evidence="3">DUF4286 domain-containing protein</fullName>
    </recommendedName>
</protein>
<evidence type="ECO:0008006" key="3">
    <source>
        <dbReference type="Google" id="ProtNLM"/>
    </source>
</evidence>
<comment type="caution">
    <text evidence="1">The sequence shown here is derived from an EMBL/GenBank/DDBJ whole genome shotgun (WGS) entry which is preliminary data.</text>
</comment>
<accession>A0A2R6BWU4</accession>
<reference evidence="1 2" key="1">
    <citation type="submission" date="2017-04" db="EMBL/GenBank/DDBJ databases">
        <title>Novel microbial lineages endemic to geothermal iron-oxide mats fill important gaps in the evolutionary history of Archaea.</title>
        <authorList>
            <person name="Jay Z.J."/>
            <person name="Beam J.P."/>
            <person name="Dlakic M."/>
            <person name="Rusch D.B."/>
            <person name="Kozubal M.A."/>
            <person name="Inskeep W.P."/>
        </authorList>
    </citation>
    <scope>NUCLEOTIDE SEQUENCE [LARGE SCALE GENOMIC DNA]</scope>
    <source>
        <strain evidence="1">BE_D</strain>
    </source>
</reference>
<dbReference type="Proteomes" id="UP000242015">
    <property type="component" value="Unassembled WGS sequence"/>
</dbReference>
<name>A0A2R6BWU4_9ARCH</name>